<evidence type="ECO:0000313" key="3">
    <source>
        <dbReference type="Proteomes" id="UP000824890"/>
    </source>
</evidence>
<proteinExistence type="predicted"/>
<name>A0ABQ8BAW0_BRANA</name>
<sequence length="195" mass="22184">MCLTSYTLSCVMVAGNDLKSLNVKRLQSVPERILEHWRIRDGRGESLYPRSSFAIKLAGDVFAKETLFCLHKYEKMKASEDIMGRRTVAGKVVKESYGTAKHQHTFTIEVFWCEGMQKLPPLYPFTSERTESLWVTDLEAGELNECPQNALERKNRQSLHCSKIILDEAPDFVESVLDTVAGTKKKTTFKKKAFG</sequence>
<dbReference type="PANTHER" id="PTHR35323:SF2">
    <property type="entry name" value="SAP DOMAIN-CONTAINING PROTEIN"/>
    <property type="match status" value="1"/>
</dbReference>
<dbReference type="EMBL" id="JAGKQM010000011">
    <property type="protein sequence ID" value="KAH0901523.1"/>
    <property type="molecule type" value="Genomic_DNA"/>
</dbReference>
<accession>A0ABQ8BAW0</accession>
<feature type="domain" description="DUF7699" evidence="1">
    <location>
        <begin position="65"/>
        <end position="125"/>
    </location>
</feature>
<evidence type="ECO:0000313" key="2">
    <source>
        <dbReference type="EMBL" id="KAH0901523.1"/>
    </source>
</evidence>
<dbReference type="InterPro" id="IPR056116">
    <property type="entry name" value="DUF7699"/>
</dbReference>
<protein>
    <recommendedName>
        <fullName evidence="1">DUF7699 domain-containing protein</fullName>
    </recommendedName>
</protein>
<dbReference type="PANTHER" id="PTHR35323">
    <property type="entry name" value="SAP DOMAIN-CONTAINING PROTEIN"/>
    <property type="match status" value="1"/>
</dbReference>
<gene>
    <name evidence="2" type="ORF">HID58_041026</name>
</gene>
<reference evidence="2 3" key="1">
    <citation type="submission" date="2021-05" db="EMBL/GenBank/DDBJ databases">
        <title>Genome Assembly of Synthetic Allotetraploid Brassica napus Reveals Homoeologous Exchanges between Subgenomes.</title>
        <authorList>
            <person name="Davis J.T."/>
        </authorList>
    </citation>
    <scope>NUCLEOTIDE SEQUENCE [LARGE SCALE GENOMIC DNA]</scope>
    <source>
        <strain evidence="3">cv. Da-Ae</strain>
        <tissue evidence="2">Seedling</tissue>
    </source>
</reference>
<organism evidence="2 3">
    <name type="scientific">Brassica napus</name>
    <name type="common">Rape</name>
    <dbReference type="NCBI Taxonomy" id="3708"/>
    <lineage>
        <taxon>Eukaryota</taxon>
        <taxon>Viridiplantae</taxon>
        <taxon>Streptophyta</taxon>
        <taxon>Embryophyta</taxon>
        <taxon>Tracheophyta</taxon>
        <taxon>Spermatophyta</taxon>
        <taxon>Magnoliopsida</taxon>
        <taxon>eudicotyledons</taxon>
        <taxon>Gunneridae</taxon>
        <taxon>Pentapetalae</taxon>
        <taxon>rosids</taxon>
        <taxon>malvids</taxon>
        <taxon>Brassicales</taxon>
        <taxon>Brassicaceae</taxon>
        <taxon>Brassiceae</taxon>
        <taxon>Brassica</taxon>
    </lineage>
</organism>
<dbReference type="Pfam" id="PF24766">
    <property type="entry name" value="DUF7699"/>
    <property type="match status" value="1"/>
</dbReference>
<comment type="caution">
    <text evidence="2">The sequence shown here is derived from an EMBL/GenBank/DDBJ whole genome shotgun (WGS) entry which is preliminary data.</text>
</comment>
<evidence type="ECO:0000259" key="1">
    <source>
        <dbReference type="Pfam" id="PF24766"/>
    </source>
</evidence>
<dbReference type="Proteomes" id="UP000824890">
    <property type="component" value="Unassembled WGS sequence"/>
</dbReference>
<keyword evidence="3" id="KW-1185">Reference proteome</keyword>